<feature type="chain" id="PRO_5014755685" evidence="1">
    <location>
        <begin position="19"/>
        <end position="767"/>
    </location>
</feature>
<feature type="signal peptide" evidence="1">
    <location>
        <begin position="1"/>
        <end position="18"/>
    </location>
</feature>
<keyword evidence="3" id="KW-1185">Reference proteome</keyword>
<dbReference type="Proteomes" id="UP000233618">
    <property type="component" value="Unassembled WGS sequence"/>
</dbReference>
<accession>A0A2N3I322</accession>
<evidence type="ECO:0000256" key="1">
    <source>
        <dbReference type="SAM" id="SignalP"/>
    </source>
</evidence>
<evidence type="ECO:0000313" key="2">
    <source>
        <dbReference type="EMBL" id="PKQ64730.1"/>
    </source>
</evidence>
<organism evidence="2 3">
    <name type="scientific">Labilibaculum manganireducens</name>
    <dbReference type="NCBI Taxonomy" id="1940525"/>
    <lineage>
        <taxon>Bacteria</taxon>
        <taxon>Pseudomonadati</taxon>
        <taxon>Bacteroidota</taxon>
        <taxon>Bacteroidia</taxon>
        <taxon>Marinilabiliales</taxon>
        <taxon>Marinifilaceae</taxon>
        <taxon>Labilibaculum</taxon>
    </lineage>
</organism>
<name>A0A2N3I322_9BACT</name>
<comment type="caution">
    <text evidence="2">The sequence shown here is derived from an EMBL/GenBank/DDBJ whole genome shotgun (WGS) entry which is preliminary data.</text>
</comment>
<keyword evidence="1" id="KW-0732">Signal</keyword>
<evidence type="ECO:0000313" key="3">
    <source>
        <dbReference type="Proteomes" id="UP000233618"/>
    </source>
</evidence>
<reference evidence="2 3" key="1">
    <citation type="journal article" date="2017" name="Front. Microbiol.">
        <title>Labilibaculum manganireducens gen. nov., sp. nov. and Labilibaculum filiforme sp. nov., Novel Bacteroidetes Isolated from Subsurface Sediments of the Baltic Sea.</title>
        <authorList>
            <person name="Vandieken V."/>
            <person name="Marshall I.P."/>
            <person name="Niemann H."/>
            <person name="Engelen B."/>
            <person name="Cypionka H."/>
        </authorList>
    </citation>
    <scope>NUCLEOTIDE SEQUENCE [LARGE SCALE GENOMIC DNA]</scope>
    <source>
        <strain evidence="2 3">59.10-2M</strain>
    </source>
</reference>
<protein>
    <submittedName>
        <fullName evidence="2">Uncharacterized protein</fullName>
    </submittedName>
</protein>
<dbReference type="RefSeq" id="WP_101310415.1">
    <property type="nucleotide sequence ID" value="NZ_MVDE01000021.1"/>
</dbReference>
<sequence>MKSILTGLLVFISSAVFACGGGDWEGMWFYNLFAQTNISAKEFYPFLRDDYNAFYGENSYSESKDPEYPEGNVKLWKEILTGWSTEEIEMAVYKPEDFNWINKDSETEKRAKLYVDFAQGCSEAFSYRTRRNSWDYDEILEEKDVDTEVLLEKANSLLSSETDPQLQARYYYQIIRIMHYSKAWGEAIGFYEAKVENKIQKNEIYYYILDQVAGCYYSTENYEKAAYLFTKIVSNSIDRKKSAFVSFNFCTSFEAEGRSFVNGIEDEKDLLLITSLRNFSNETDNINKFIGLDANDRRVELLFMRALNNVERDVWPKSIGVGESRLPNLEEGQDYNELLNIAELQLSNQKVKNTDFWRMASSYLSFIRKDIREAKRKLEAVKSFADQKKILSIVYEVFSWESISIENENFISQVLSKYPDKGTWPVDFNSDLKSFIKAKIANLYYANNQIAKAFLVHNQLESGGAISSLELLDALEAFYNKPDKSAYEKELLENKRSNDKFIDYLNYQKGIYYLYQKNAEAALEYFSKSINLSGTISLSNKIFSNNIIECFSCNEEEVMDDEVYKADLFSFIKPNFSISDLAVYLIELEKLTANEKQWKAKLANYLLANYYYNISNTGYYRGALIGDSNCCDYNYIHYAGDDYQSSENGADIIANRKGFNLSDITSYNKTYFGLSEMSLGFYQRVIELSTDKELNARCLYLMAKCELNTYYNEGGNDTFKVNFSKYNELELPNYKSFKTLKEDYSDTKFHEMIINHCSYFRLYSSTH</sequence>
<gene>
    <name evidence="2" type="ORF">BZG01_13705</name>
</gene>
<proteinExistence type="predicted"/>
<dbReference type="EMBL" id="MVDE01000021">
    <property type="protein sequence ID" value="PKQ64730.1"/>
    <property type="molecule type" value="Genomic_DNA"/>
</dbReference>
<dbReference type="PROSITE" id="PS51257">
    <property type="entry name" value="PROKAR_LIPOPROTEIN"/>
    <property type="match status" value="1"/>
</dbReference>
<dbReference type="AlphaFoldDB" id="A0A2N3I322"/>